<comment type="caution">
    <text evidence="1">The sequence shown here is derived from an EMBL/GenBank/DDBJ whole genome shotgun (WGS) entry which is preliminary data.</text>
</comment>
<keyword evidence="2" id="KW-1185">Reference proteome</keyword>
<dbReference type="Proteomes" id="UP000650466">
    <property type="component" value="Unassembled WGS sequence"/>
</dbReference>
<reference evidence="1" key="1">
    <citation type="submission" date="2020-09" db="EMBL/GenBank/DDBJ databases">
        <title>Draft Genome Sequence of Paenibacillus sp. WST5.</title>
        <authorList>
            <person name="Bao Z."/>
        </authorList>
    </citation>
    <scope>NUCLEOTIDE SEQUENCE</scope>
    <source>
        <strain evidence="1">WST5</strain>
    </source>
</reference>
<dbReference type="AlphaFoldDB" id="A0A926KSN6"/>
<dbReference type="RefSeq" id="WP_188175094.1">
    <property type="nucleotide sequence ID" value="NZ_JACVVD010000004.1"/>
</dbReference>
<organism evidence="1 2">
    <name type="scientific">Paenibacillus sedimenti</name>
    <dbReference type="NCBI Taxonomy" id="2770274"/>
    <lineage>
        <taxon>Bacteria</taxon>
        <taxon>Bacillati</taxon>
        <taxon>Bacillota</taxon>
        <taxon>Bacilli</taxon>
        <taxon>Bacillales</taxon>
        <taxon>Paenibacillaceae</taxon>
        <taxon>Paenibacillus</taxon>
    </lineage>
</organism>
<protein>
    <submittedName>
        <fullName evidence="1">Uncharacterized protein</fullName>
    </submittedName>
</protein>
<dbReference type="EMBL" id="JACVVD010000004">
    <property type="protein sequence ID" value="MBD0381305.1"/>
    <property type="molecule type" value="Genomic_DNA"/>
</dbReference>
<sequence length="117" mass="13298">MTIKIKSKVRRMPALRRGRTIRLRTTNARITQNLGGGFRRHILQNAIIPAEGRMTVELEAVGTTRKVVSAGWSLTGGFDPEVFSTENFPFTDSVWRIVIWNDTSVPRTITPYLITKR</sequence>
<evidence type="ECO:0000313" key="1">
    <source>
        <dbReference type="EMBL" id="MBD0381305.1"/>
    </source>
</evidence>
<evidence type="ECO:0000313" key="2">
    <source>
        <dbReference type="Proteomes" id="UP000650466"/>
    </source>
</evidence>
<name>A0A926KSN6_9BACL</name>
<proteinExistence type="predicted"/>
<gene>
    <name evidence="1" type="ORF">ICC18_14360</name>
</gene>
<accession>A0A926KSN6</accession>